<sequence length="152" mass="15935">MIGAPRQSRGSSSFPFGKKSRGSPSGSMATPALPSLYPSGPSGSGSPLPSFPPVPTAPALTLCYPSASYALLPFGLLRSATLSPTAASPLPLRSLRSGPVRYGYGFGKVRLGFPLTLCYPSAPFLPPSLRLRLRLPFGPVRLKTKYRPKGSS</sequence>
<reference evidence="2" key="1">
    <citation type="submission" date="2017-12" db="EMBL/GenBank/DDBJ databases">
        <authorList>
            <person name="Hurst M.R.H."/>
        </authorList>
    </citation>
    <scope>NUCLEOTIDE SEQUENCE</scope>
    <source>
        <strain evidence="2">UTEX 2505</strain>
    </source>
</reference>
<protein>
    <submittedName>
        <fullName evidence="2">Uncharacterized protein</fullName>
    </submittedName>
</protein>
<keyword evidence="2" id="KW-0934">Plastid</keyword>
<evidence type="ECO:0000256" key="1">
    <source>
        <dbReference type="SAM" id="MobiDB-lite"/>
    </source>
</evidence>
<keyword evidence="2" id="KW-0150">Chloroplast</keyword>
<feature type="compositionally biased region" description="Low complexity" evidence="1">
    <location>
        <begin position="31"/>
        <end position="48"/>
    </location>
</feature>
<organism evidence="2">
    <name type="scientific">Haematococcus lacustris</name>
    <name type="common">Green alga</name>
    <name type="synonym">Haematococcus pluvialis</name>
    <dbReference type="NCBI Taxonomy" id="44745"/>
    <lineage>
        <taxon>Eukaryota</taxon>
        <taxon>Viridiplantae</taxon>
        <taxon>Chlorophyta</taxon>
        <taxon>core chlorophytes</taxon>
        <taxon>Chlorophyceae</taxon>
        <taxon>CS clade</taxon>
        <taxon>Chlamydomonadales</taxon>
        <taxon>Haematococcaceae</taxon>
        <taxon>Haematococcus</taxon>
    </lineage>
</organism>
<dbReference type="AlphaFoldDB" id="A0A2K9YRT1"/>
<geneLocation type="chloroplast" evidence="2"/>
<feature type="region of interest" description="Disordered" evidence="1">
    <location>
        <begin position="1"/>
        <end position="51"/>
    </location>
</feature>
<proteinExistence type="predicted"/>
<name>A0A2K9YRT1_HAELA</name>
<gene>
    <name evidence="2" type="ORF">SG3EUKT975005.1</name>
</gene>
<accession>A0A2K9YRT1</accession>
<dbReference type="EMBL" id="MG677935">
    <property type="protein sequence ID" value="AUW36458.1"/>
    <property type="molecule type" value="Genomic_DNA"/>
</dbReference>
<evidence type="ECO:0000313" key="2">
    <source>
        <dbReference type="EMBL" id="AUW36458.1"/>
    </source>
</evidence>